<comment type="caution">
    <text evidence="2">The sequence shown here is derived from an EMBL/GenBank/DDBJ whole genome shotgun (WGS) entry which is preliminary data.</text>
</comment>
<organism evidence="2 3">
    <name type="scientific">Tetragonisca angustula</name>
    <dbReference type="NCBI Taxonomy" id="166442"/>
    <lineage>
        <taxon>Eukaryota</taxon>
        <taxon>Metazoa</taxon>
        <taxon>Ecdysozoa</taxon>
        <taxon>Arthropoda</taxon>
        <taxon>Hexapoda</taxon>
        <taxon>Insecta</taxon>
        <taxon>Pterygota</taxon>
        <taxon>Neoptera</taxon>
        <taxon>Endopterygota</taxon>
        <taxon>Hymenoptera</taxon>
        <taxon>Apocrita</taxon>
        <taxon>Aculeata</taxon>
        <taxon>Apoidea</taxon>
        <taxon>Anthophila</taxon>
        <taxon>Apidae</taxon>
        <taxon>Tetragonisca</taxon>
    </lineage>
</organism>
<dbReference type="AlphaFoldDB" id="A0AAW1ACT3"/>
<feature type="region of interest" description="Disordered" evidence="1">
    <location>
        <begin position="1"/>
        <end position="46"/>
    </location>
</feature>
<dbReference type="EMBL" id="JAWNGG020000026">
    <property type="protein sequence ID" value="KAK9307824.1"/>
    <property type="molecule type" value="Genomic_DNA"/>
</dbReference>
<gene>
    <name evidence="2" type="ORF">QLX08_002050</name>
</gene>
<sequence length="92" mass="10231">MATGSINSSTVVEASAEHRRPMQPSKDSPNDWAAPENARESNARRNGVQRLLKIPLAFRKAEIHPNTYVCLKKETLTSYAGEARSARSFFRG</sequence>
<reference evidence="2 3" key="1">
    <citation type="submission" date="2024-05" db="EMBL/GenBank/DDBJ databases">
        <title>The nuclear and mitochondrial genome assemblies of Tetragonisca angustula (Apidae: Meliponini), a tiny yet remarkable pollinator in the Neotropics.</title>
        <authorList>
            <person name="Ferrari R."/>
            <person name="Ricardo P.C."/>
            <person name="Dias F.C."/>
            <person name="Araujo N.S."/>
            <person name="Soares D.O."/>
            <person name="Zhou Q.-S."/>
            <person name="Zhu C.-D."/>
            <person name="Coutinho L."/>
            <person name="Airas M.C."/>
            <person name="Batista T.M."/>
        </authorList>
    </citation>
    <scope>NUCLEOTIDE SEQUENCE [LARGE SCALE GENOMIC DNA]</scope>
    <source>
        <strain evidence="2">ASF017062</strain>
        <tissue evidence="2">Abdomen</tissue>
    </source>
</reference>
<evidence type="ECO:0000256" key="1">
    <source>
        <dbReference type="SAM" id="MobiDB-lite"/>
    </source>
</evidence>
<dbReference type="Proteomes" id="UP001432146">
    <property type="component" value="Unassembled WGS sequence"/>
</dbReference>
<keyword evidence="3" id="KW-1185">Reference proteome</keyword>
<evidence type="ECO:0000313" key="2">
    <source>
        <dbReference type="EMBL" id="KAK9307824.1"/>
    </source>
</evidence>
<name>A0AAW1ACT3_9HYME</name>
<feature type="compositionally biased region" description="Polar residues" evidence="1">
    <location>
        <begin position="1"/>
        <end position="12"/>
    </location>
</feature>
<accession>A0AAW1ACT3</accession>
<evidence type="ECO:0000313" key="3">
    <source>
        <dbReference type="Proteomes" id="UP001432146"/>
    </source>
</evidence>
<protein>
    <submittedName>
        <fullName evidence="2">Uncharacterized protein</fullName>
    </submittedName>
</protein>
<proteinExistence type="predicted"/>